<evidence type="ECO:0000313" key="2">
    <source>
        <dbReference type="Proteomes" id="UP000465221"/>
    </source>
</evidence>
<sequence>MPSPRTRHAPVKRSYTEHKIRISFVKYLKDHWAGEEGRISRQLQGTTSGAVGGKRFTAAVVVVTIDFNIQTLVVCDPKGRINTAVVAVEKSQPVALANCFNTVAYNCVPHDATAPAIADIELRFMRRNIPVRVPCTTDRA</sequence>
<dbReference type="AlphaFoldDB" id="A0A8H3XSH7"/>
<dbReference type="EMBL" id="BLKC01000252">
    <property type="protein sequence ID" value="GFF59974.1"/>
    <property type="molecule type" value="Genomic_DNA"/>
</dbReference>
<protein>
    <submittedName>
        <fullName evidence="1">Uncharacterized esterase/lipase C417.12</fullName>
    </submittedName>
</protein>
<name>A0A8H3XSH7_9EURO</name>
<proteinExistence type="predicted"/>
<gene>
    <name evidence="1" type="ORF">IFM46972_11514</name>
</gene>
<comment type="caution">
    <text evidence="1">The sequence shown here is derived from an EMBL/GenBank/DDBJ whole genome shotgun (WGS) entry which is preliminary data.</text>
</comment>
<accession>A0A8H3XSH7</accession>
<dbReference type="Proteomes" id="UP000465221">
    <property type="component" value="Unassembled WGS sequence"/>
</dbReference>
<organism evidence="1 2">
    <name type="scientific">Aspergillus udagawae</name>
    <dbReference type="NCBI Taxonomy" id="91492"/>
    <lineage>
        <taxon>Eukaryota</taxon>
        <taxon>Fungi</taxon>
        <taxon>Dikarya</taxon>
        <taxon>Ascomycota</taxon>
        <taxon>Pezizomycotina</taxon>
        <taxon>Eurotiomycetes</taxon>
        <taxon>Eurotiomycetidae</taxon>
        <taxon>Eurotiales</taxon>
        <taxon>Aspergillaceae</taxon>
        <taxon>Aspergillus</taxon>
        <taxon>Aspergillus subgen. Fumigati</taxon>
    </lineage>
</organism>
<evidence type="ECO:0000313" key="1">
    <source>
        <dbReference type="EMBL" id="GFF59974.1"/>
    </source>
</evidence>
<reference evidence="1 2" key="1">
    <citation type="submission" date="2020-01" db="EMBL/GenBank/DDBJ databases">
        <title>Draft genome sequence of Aspergillus udagawae IFM 46972.</title>
        <authorList>
            <person name="Takahashi H."/>
            <person name="Yaguchi T."/>
        </authorList>
    </citation>
    <scope>NUCLEOTIDE SEQUENCE [LARGE SCALE GENOMIC DNA]</scope>
    <source>
        <strain evidence="1 2">IFM 46972</strain>
    </source>
</reference>